<proteinExistence type="predicted"/>
<dbReference type="GeneID" id="85166424"/>
<name>A0A087DGS5_9BIFI</name>
<organism evidence="2 3">
    <name type="scientific">Bifidobacterium scardovii</name>
    <dbReference type="NCBI Taxonomy" id="158787"/>
    <lineage>
        <taxon>Bacteria</taxon>
        <taxon>Bacillati</taxon>
        <taxon>Actinomycetota</taxon>
        <taxon>Actinomycetes</taxon>
        <taxon>Bifidobacteriales</taxon>
        <taxon>Bifidobacteriaceae</taxon>
        <taxon>Bifidobacterium</taxon>
    </lineage>
</organism>
<evidence type="ECO:0000313" key="2">
    <source>
        <dbReference type="EMBL" id="KFI94725.1"/>
    </source>
</evidence>
<dbReference type="Proteomes" id="UP000029033">
    <property type="component" value="Unassembled WGS sequence"/>
</dbReference>
<evidence type="ECO:0000256" key="1">
    <source>
        <dbReference type="SAM" id="MobiDB-lite"/>
    </source>
</evidence>
<reference evidence="2 3" key="1">
    <citation type="submission" date="2014-03" db="EMBL/GenBank/DDBJ databases">
        <title>Genomics of Bifidobacteria.</title>
        <authorList>
            <person name="Ventura M."/>
            <person name="Milani C."/>
            <person name="Lugli G.A."/>
        </authorList>
    </citation>
    <scope>NUCLEOTIDE SEQUENCE [LARGE SCALE GENOMIC DNA]</scope>
    <source>
        <strain evidence="2 3">LMG 21589</strain>
    </source>
</reference>
<dbReference type="eggNOG" id="ENOG5032GU1">
    <property type="taxonomic scope" value="Bacteria"/>
</dbReference>
<comment type="caution">
    <text evidence="2">The sequence shown here is derived from an EMBL/GenBank/DDBJ whole genome shotgun (WGS) entry which is preliminary data.</text>
</comment>
<dbReference type="RefSeq" id="WP_033519126.1">
    <property type="nucleotide sequence ID" value="NZ_CAUPKV010000022.1"/>
</dbReference>
<protein>
    <submittedName>
        <fullName evidence="2">Uncharacterized protein</fullName>
    </submittedName>
</protein>
<feature type="compositionally biased region" description="Low complexity" evidence="1">
    <location>
        <begin position="127"/>
        <end position="141"/>
    </location>
</feature>
<dbReference type="EMBL" id="JGZO01000006">
    <property type="protein sequence ID" value="KFI94725.1"/>
    <property type="molecule type" value="Genomic_DNA"/>
</dbReference>
<feature type="region of interest" description="Disordered" evidence="1">
    <location>
        <begin position="127"/>
        <end position="148"/>
    </location>
</feature>
<sequence>MDTDTDVTVEERAGALTDLEPAEPDVPDFFGGDGPSSCDWEDGWCSELADHYILEYCSYPDCKDDHASRYCLRHYVINLGLKLDHLRDCPGMIEARTPDEVRRVAFEHVPGFGAICRDPDGRAVGAASADAAAPASGSDGPQPTDEQLDGEIGRLQEQTHFYGGAYDELRMSEATTIDDLRAWLDGLELNHCVWSVWYFSWADDAAMWLQETRYDTSWEKPYSTRHYDPVANEVEWTAYDEASIERRNLIFPKLVTEQDPDSGKLRYWYTCDSLRAKEMLESGQLTDDASQSVPGTFAIVEARTNTVLPVTSGSWIQWKALYDGDQNQLTARDAASFRRLMAPYLDYYDESKPLDRAKAKAKAADIERRLNLAIRDGVKPE</sequence>
<dbReference type="AlphaFoldDB" id="A0A087DGS5"/>
<dbReference type="OrthoDB" id="3226303at2"/>
<evidence type="ECO:0000313" key="3">
    <source>
        <dbReference type="Proteomes" id="UP000029033"/>
    </source>
</evidence>
<keyword evidence="3" id="KW-1185">Reference proteome</keyword>
<accession>A0A087DGS5</accession>
<gene>
    <name evidence="2" type="ORF">BSCA_0777</name>
</gene>